<dbReference type="PATRIC" id="fig|1069640.6.peg.883"/>
<name>A0A0E3ZBV2_9FUSO</name>
<sequence>MKRIIISTILIMLCGCTTVSLNPIEKEKISQSFLLTKNEFMLTVKENRKKDIHKFFVNSLKNEIILNNIDKTDLSDILVFVPDNKIEVVSNDRINTLLVLTKGMDSAYFVAVWTRINNTWKILDIYEKQN</sequence>
<dbReference type="STRING" id="187101.VC03_04470"/>
<dbReference type="OrthoDB" id="95475at2"/>
<keyword evidence="2" id="KW-1185">Reference proteome</keyword>
<accession>A0A0E3ZBV2</accession>
<dbReference type="KEGG" id="sns:VC03_04470"/>
<protein>
    <recommendedName>
        <fullName evidence="3">DUF4878 domain-containing protein</fullName>
    </recommendedName>
</protein>
<reference evidence="1 2" key="1">
    <citation type="journal article" date="2012" name="BMC Genomics">
        <title>Genomic sequence analysis and characterization of Sneathia amnii sp. nov.</title>
        <authorList>
            <consortium name="Vaginal Microbiome Consortium (additional members)"/>
            <person name="Harwich M.D.Jr."/>
            <person name="Serrano M.G."/>
            <person name="Fettweis J.M."/>
            <person name="Alves J.M."/>
            <person name="Reimers M.A."/>
            <person name="Buck G.A."/>
            <person name="Jefferson K.K."/>
        </authorList>
    </citation>
    <scope>NUCLEOTIDE SEQUENCE [LARGE SCALE GENOMIC DNA]</scope>
    <source>
        <strain evidence="1 2">SN35</strain>
    </source>
</reference>
<evidence type="ECO:0000313" key="1">
    <source>
        <dbReference type="EMBL" id="AKC95747.1"/>
    </source>
</evidence>
<dbReference type="PROSITE" id="PS51257">
    <property type="entry name" value="PROKAR_LIPOPROTEIN"/>
    <property type="match status" value="1"/>
</dbReference>
<dbReference type="Proteomes" id="UP000033103">
    <property type="component" value="Chromosome"/>
</dbReference>
<gene>
    <name evidence="1" type="ORF">VC03_04470</name>
</gene>
<dbReference type="HOGENOM" id="CLU_1936718_0_0_0"/>
<dbReference type="RefSeq" id="WP_046328852.1">
    <property type="nucleotide sequence ID" value="NZ_CP011280.1"/>
</dbReference>
<proteinExistence type="predicted"/>
<evidence type="ECO:0000313" key="2">
    <source>
        <dbReference type="Proteomes" id="UP000033103"/>
    </source>
</evidence>
<evidence type="ECO:0008006" key="3">
    <source>
        <dbReference type="Google" id="ProtNLM"/>
    </source>
</evidence>
<dbReference type="EMBL" id="CP011280">
    <property type="protein sequence ID" value="AKC95747.1"/>
    <property type="molecule type" value="Genomic_DNA"/>
</dbReference>
<organism evidence="1 2">
    <name type="scientific">Sneathia vaginalis</name>
    <dbReference type="NCBI Taxonomy" id="187101"/>
    <lineage>
        <taxon>Bacteria</taxon>
        <taxon>Fusobacteriati</taxon>
        <taxon>Fusobacteriota</taxon>
        <taxon>Fusobacteriia</taxon>
        <taxon>Fusobacteriales</taxon>
        <taxon>Leptotrichiaceae</taxon>
        <taxon>Sneathia</taxon>
    </lineage>
</organism>
<dbReference type="AlphaFoldDB" id="A0A0E3ZBV2"/>